<dbReference type="AlphaFoldDB" id="A0A2S7KVR6"/>
<keyword evidence="1" id="KW-0472">Membrane</keyword>
<keyword evidence="3" id="KW-1185">Reference proteome</keyword>
<sequence length="245" mass="28041">MEKNNTKKYFKYAIGEIVLVVIGILIALSINNWNESRKVQKGIRTGLIELKSALEDDFSILENLISDVEISDKAGKQLLNDLNKSPDSIDLVQLFFNIFTSQMIVTFGSSSNSYESLVNNGNIDLIRDNLLKRRLGAYYNRFNWASTYEKGPMIKSYEEYISYAHNFTQPNALRLAYEANLPNVDSLKIKSLKELGGQSLINTAQLDNVSNFMVVVDRLQTNRYIQLAFYKRKKIRLKNLSTSQE</sequence>
<reference evidence="2 3" key="1">
    <citation type="submission" date="2016-11" db="EMBL/GenBank/DDBJ databases">
        <title>Trade-off between light-utilization and light-protection in marine flavobacteria.</title>
        <authorList>
            <person name="Kumagai Y."/>
        </authorList>
    </citation>
    <scope>NUCLEOTIDE SEQUENCE [LARGE SCALE GENOMIC DNA]</scope>
    <source>
        <strain evidence="2 3">ATCC 700397</strain>
    </source>
</reference>
<dbReference type="OrthoDB" id="821805at2"/>
<dbReference type="InterPro" id="IPR045749">
    <property type="entry name" value="DUF6090"/>
</dbReference>
<keyword evidence="1" id="KW-1133">Transmembrane helix</keyword>
<keyword evidence="1" id="KW-0812">Transmembrane</keyword>
<gene>
    <name evidence="2" type="ORF">BST83_05880</name>
</gene>
<name>A0A2S7KVR6_9FLAO</name>
<dbReference type="Pfam" id="PF19578">
    <property type="entry name" value="DUF6090"/>
    <property type="match status" value="1"/>
</dbReference>
<evidence type="ECO:0000313" key="3">
    <source>
        <dbReference type="Proteomes" id="UP000239522"/>
    </source>
</evidence>
<feature type="transmembrane region" description="Helical" evidence="1">
    <location>
        <begin position="12"/>
        <end position="30"/>
    </location>
</feature>
<evidence type="ECO:0000313" key="2">
    <source>
        <dbReference type="EMBL" id="PQB06735.1"/>
    </source>
</evidence>
<dbReference type="Proteomes" id="UP000239522">
    <property type="component" value="Unassembled WGS sequence"/>
</dbReference>
<dbReference type="EMBL" id="MQUA01000013">
    <property type="protein sequence ID" value="PQB06735.1"/>
    <property type="molecule type" value="Genomic_DNA"/>
</dbReference>
<dbReference type="RefSeq" id="WP_104808984.1">
    <property type="nucleotide sequence ID" value="NZ_MQUA01000013.1"/>
</dbReference>
<protein>
    <submittedName>
        <fullName evidence="2">Uncharacterized protein</fullName>
    </submittedName>
</protein>
<accession>A0A2S7KVR6</accession>
<organism evidence="2 3">
    <name type="scientific">Polaribacter filamentus</name>
    <dbReference type="NCBI Taxonomy" id="53483"/>
    <lineage>
        <taxon>Bacteria</taxon>
        <taxon>Pseudomonadati</taxon>
        <taxon>Bacteroidota</taxon>
        <taxon>Flavobacteriia</taxon>
        <taxon>Flavobacteriales</taxon>
        <taxon>Flavobacteriaceae</taxon>
    </lineage>
</organism>
<proteinExistence type="predicted"/>
<comment type="caution">
    <text evidence="2">The sequence shown here is derived from an EMBL/GenBank/DDBJ whole genome shotgun (WGS) entry which is preliminary data.</text>
</comment>
<evidence type="ECO:0000256" key="1">
    <source>
        <dbReference type="SAM" id="Phobius"/>
    </source>
</evidence>